<feature type="region of interest" description="Disordered" evidence="1">
    <location>
        <begin position="201"/>
        <end position="324"/>
    </location>
</feature>
<dbReference type="EMBL" id="QUMU01000003">
    <property type="protein sequence ID" value="REG34544.1"/>
    <property type="molecule type" value="Genomic_DNA"/>
</dbReference>
<name>A0ABX9K6U9_9BACT</name>
<feature type="compositionally biased region" description="Basic and acidic residues" evidence="1">
    <location>
        <begin position="255"/>
        <end position="273"/>
    </location>
</feature>
<dbReference type="Pfam" id="PF03837">
    <property type="entry name" value="RecT"/>
    <property type="match status" value="1"/>
</dbReference>
<dbReference type="InterPro" id="IPR010183">
    <property type="entry name" value="Phage_lambda_Bet"/>
</dbReference>
<proteinExistence type="predicted"/>
<accession>A0ABX9K6U9</accession>
<dbReference type="RefSeq" id="WP_116119956.1">
    <property type="nucleotide sequence ID" value="NZ_QUMU01000003.1"/>
</dbReference>
<comment type="caution">
    <text evidence="2">The sequence shown here is derived from an EMBL/GenBank/DDBJ whole genome shotgun (WGS) entry which is preliminary data.</text>
</comment>
<evidence type="ECO:0000256" key="1">
    <source>
        <dbReference type="SAM" id="MobiDB-lite"/>
    </source>
</evidence>
<organism evidence="2 3">
    <name type="scientific">Archangium gephyra</name>
    <dbReference type="NCBI Taxonomy" id="48"/>
    <lineage>
        <taxon>Bacteria</taxon>
        <taxon>Pseudomonadati</taxon>
        <taxon>Myxococcota</taxon>
        <taxon>Myxococcia</taxon>
        <taxon>Myxococcales</taxon>
        <taxon>Cystobacterineae</taxon>
        <taxon>Archangiaceae</taxon>
        <taxon>Archangium</taxon>
    </lineage>
</organism>
<dbReference type="InterPro" id="IPR018330">
    <property type="entry name" value="RecT_fam"/>
</dbReference>
<protein>
    <submittedName>
        <fullName evidence="2">Phage recombination protein Bet</fullName>
    </submittedName>
</protein>
<dbReference type="Proteomes" id="UP000256345">
    <property type="component" value="Unassembled WGS sequence"/>
</dbReference>
<evidence type="ECO:0000313" key="2">
    <source>
        <dbReference type="EMBL" id="REG34544.1"/>
    </source>
</evidence>
<reference evidence="2 3" key="1">
    <citation type="submission" date="2018-08" db="EMBL/GenBank/DDBJ databases">
        <title>Genomic Encyclopedia of Archaeal and Bacterial Type Strains, Phase II (KMG-II): from individual species to whole genera.</title>
        <authorList>
            <person name="Goeker M."/>
        </authorList>
    </citation>
    <scope>NUCLEOTIDE SEQUENCE [LARGE SCALE GENOMIC DNA]</scope>
    <source>
        <strain evidence="2 3">DSM 2261</strain>
    </source>
</reference>
<dbReference type="NCBIfam" id="TIGR01913">
    <property type="entry name" value="bet_lambda"/>
    <property type="match status" value="1"/>
</dbReference>
<evidence type="ECO:0000313" key="3">
    <source>
        <dbReference type="Proteomes" id="UP000256345"/>
    </source>
</evidence>
<gene>
    <name evidence="2" type="ORF">ATI61_103448</name>
</gene>
<sequence>MEAHNKAETASGQWSPERVELIKRTICPRGIGEDEFALFIEQCKRSGLDPLLKEAFCVARRQNAGNREKPNWVTRYEFQPSEAGMLARAERFPDFKGIQASAVYAEDEIIVDQGQGEVLHRFNPAKRKGSLVGAWSRVVRDGKLPVVVWLDFAGYVQQTPLWAKIPTTMIEKCARVAALRKAYPEAFGGLYVREEMPAEEFEPAQAEPASGHGGYEVLGTRPGPVKASFPPVSTAPREAREEKEPAPAPAPVQAKEPHRETVREPEPVRESVKARPAATSAKEVREPVVAKDTAKAKDVKAEVKSEVKAKDTHPEPAPATEPAAPALEAPAKLKSSSVVVAFGPHKGKTASELSDEELAETIDLAHEKLMEQPKAKWARPMRENLAALETEAELRCRVPAVDAKA</sequence>
<keyword evidence="3" id="KW-1185">Reference proteome</keyword>
<feature type="compositionally biased region" description="Basic and acidic residues" evidence="1">
    <location>
        <begin position="282"/>
        <end position="314"/>
    </location>
</feature>